<gene>
    <name evidence="2" type="ORF">PG991_009482</name>
</gene>
<accession>A0ABR1RIX5</accession>
<name>A0ABR1RIX5_9PEZI</name>
<feature type="region of interest" description="Disordered" evidence="1">
    <location>
        <begin position="75"/>
        <end position="98"/>
    </location>
</feature>
<sequence>MGPEKPQGLVHRAFNGCEEGWLGEGQEDQAHPAGQYEQARLELEQVDWEGLEGQYEQGQLWPGQGRLGPEQVGLAEQEERGEQEQPGLRLRMRQGRIR</sequence>
<protein>
    <submittedName>
        <fullName evidence="2">Uncharacterized protein</fullName>
    </submittedName>
</protein>
<reference evidence="2 3" key="1">
    <citation type="submission" date="2023-01" db="EMBL/GenBank/DDBJ databases">
        <title>Analysis of 21 Apiospora genomes using comparative genomics revels a genus with tremendous synthesis potential of carbohydrate active enzymes and secondary metabolites.</title>
        <authorList>
            <person name="Sorensen T."/>
        </authorList>
    </citation>
    <scope>NUCLEOTIDE SEQUENCE [LARGE SCALE GENOMIC DNA]</scope>
    <source>
        <strain evidence="2 3">CBS 20057</strain>
    </source>
</reference>
<evidence type="ECO:0000256" key="1">
    <source>
        <dbReference type="SAM" id="MobiDB-lite"/>
    </source>
</evidence>
<proteinExistence type="predicted"/>
<keyword evidence="3" id="KW-1185">Reference proteome</keyword>
<evidence type="ECO:0000313" key="2">
    <source>
        <dbReference type="EMBL" id="KAK8013211.1"/>
    </source>
</evidence>
<evidence type="ECO:0000313" key="3">
    <source>
        <dbReference type="Proteomes" id="UP001396898"/>
    </source>
</evidence>
<dbReference type="Proteomes" id="UP001396898">
    <property type="component" value="Unassembled WGS sequence"/>
</dbReference>
<organism evidence="2 3">
    <name type="scientific">Apiospora marii</name>
    <dbReference type="NCBI Taxonomy" id="335849"/>
    <lineage>
        <taxon>Eukaryota</taxon>
        <taxon>Fungi</taxon>
        <taxon>Dikarya</taxon>
        <taxon>Ascomycota</taxon>
        <taxon>Pezizomycotina</taxon>
        <taxon>Sordariomycetes</taxon>
        <taxon>Xylariomycetidae</taxon>
        <taxon>Amphisphaeriales</taxon>
        <taxon>Apiosporaceae</taxon>
        <taxon>Apiospora</taxon>
    </lineage>
</organism>
<comment type="caution">
    <text evidence="2">The sequence shown here is derived from an EMBL/GenBank/DDBJ whole genome shotgun (WGS) entry which is preliminary data.</text>
</comment>
<dbReference type="EMBL" id="JAQQWI010000014">
    <property type="protein sequence ID" value="KAK8013211.1"/>
    <property type="molecule type" value="Genomic_DNA"/>
</dbReference>